<evidence type="ECO:0000313" key="3">
    <source>
        <dbReference type="Proteomes" id="UP001362899"/>
    </source>
</evidence>
<accession>A0AAV5RNQ3</accession>
<dbReference type="EMBL" id="BTGC01000008">
    <property type="protein sequence ID" value="GMM53155.1"/>
    <property type="molecule type" value="Genomic_DNA"/>
</dbReference>
<comment type="caution">
    <text evidence="2">The sequence shown here is derived from an EMBL/GenBank/DDBJ whole genome shotgun (WGS) entry which is preliminary data.</text>
</comment>
<organism evidence="2 3">
    <name type="scientific">Starmerella bacillaris</name>
    <name type="common">Yeast</name>
    <name type="synonym">Candida zemplinina</name>
    <dbReference type="NCBI Taxonomy" id="1247836"/>
    <lineage>
        <taxon>Eukaryota</taxon>
        <taxon>Fungi</taxon>
        <taxon>Dikarya</taxon>
        <taxon>Ascomycota</taxon>
        <taxon>Saccharomycotina</taxon>
        <taxon>Dipodascomycetes</taxon>
        <taxon>Dipodascales</taxon>
        <taxon>Trichomonascaceae</taxon>
        <taxon>Starmerella</taxon>
    </lineage>
</organism>
<dbReference type="GO" id="GO:0031505">
    <property type="term" value="P:fungal-type cell wall organization"/>
    <property type="evidence" value="ECO:0007669"/>
    <property type="project" value="InterPro"/>
</dbReference>
<evidence type="ECO:0000256" key="1">
    <source>
        <dbReference type="SAM" id="SignalP"/>
    </source>
</evidence>
<feature type="signal peptide" evidence="1">
    <location>
        <begin position="1"/>
        <end position="17"/>
    </location>
</feature>
<gene>
    <name evidence="2" type="ORF">DASB73_041180</name>
</gene>
<dbReference type="AlphaFoldDB" id="A0AAV5RNQ3"/>
<dbReference type="GO" id="GO:0009277">
    <property type="term" value="C:fungal-type cell wall"/>
    <property type="evidence" value="ECO:0007669"/>
    <property type="project" value="TreeGrafter"/>
</dbReference>
<reference evidence="2 3" key="1">
    <citation type="journal article" date="2023" name="Elife">
        <title>Identification of key yeast species and microbe-microbe interactions impacting larval growth of Drosophila in the wild.</title>
        <authorList>
            <person name="Mure A."/>
            <person name="Sugiura Y."/>
            <person name="Maeda R."/>
            <person name="Honda K."/>
            <person name="Sakurai N."/>
            <person name="Takahashi Y."/>
            <person name="Watada M."/>
            <person name="Katoh T."/>
            <person name="Gotoh A."/>
            <person name="Gotoh Y."/>
            <person name="Taniguchi I."/>
            <person name="Nakamura K."/>
            <person name="Hayashi T."/>
            <person name="Katayama T."/>
            <person name="Uemura T."/>
            <person name="Hattori Y."/>
        </authorList>
    </citation>
    <scope>NUCLEOTIDE SEQUENCE [LARGE SCALE GENOMIC DNA]</scope>
    <source>
        <strain evidence="2 3">SB-73</strain>
    </source>
</reference>
<dbReference type="PANTHER" id="PTHR35523">
    <property type="entry name" value="CELL WALL PROTEIN SED1"/>
    <property type="match status" value="1"/>
</dbReference>
<name>A0AAV5RNQ3_STABA</name>
<proteinExistence type="predicted"/>
<feature type="chain" id="PRO_5043540240" evidence="1">
    <location>
        <begin position="18"/>
        <end position="124"/>
    </location>
</feature>
<dbReference type="GO" id="GO:0005199">
    <property type="term" value="F:structural constituent of cell wall"/>
    <property type="evidence" value="ECO:0007669"/>
    <property type="project" value="InterPro"/>
</dbReference>
<sequence length="124" mass="12367">MSAVILSLISGASAAAASTSAVAGNVTTTVQETIFTTYCDEPTTFTYHNKTYTVTEPTTITITDCSCTEGSIPTTSATLSASCNVTLPSIVPTAETSAPGVSNGAAATKMGFAVGIAAAVAYLI</sequence>
<protein>
    <submittedName>
        <fullName evidence="2">Uncharacterized protein</fullName>
    </submittedName>
</protein>
<dbReference type="Proteomes" id="UP001362899">
    <property type="component" value="Unassembled WGS sequence"/>
</dbReference>
<evidence type="ECO:0000313" key="2">
    <source>
        <dbReference type="EMBL" id="GMM53155.1"/>
    </source>
</evidence>
<dbReference type="PANTHER" id="PTHR35523:SF1">
    <property type="entry name" value="CELL WALL PROTEIN SED1"/>
    <property type="match status" value="1"/>
</dbReference>
<keyword evidence="3" id="KW-1185">Reference proteome</keyword>
<dbReference type="InterPro" id="IPR038843">
    <property type="entry name" value="Sed1/Spi1"/>
</dbReference>
<keyword evidence="1" id="KW-0732">Signal</keyword>